<keyword evidence="3" id="KW-1185">Reference proteome</keyword>
<protein>
    <recommendedName>
        <fullName evidence="4">Secreted protein</fullName>
    </recommendedName>
</protein>
<dbReference type="AlphaFoldDB" id="A0A7J6VSH5"/>
<comment type="caution">
    <text evidence="2">The sequence shown here is derived from an EMBL/GenBank/DDBJ whole genome shotgun (WGS) entry which is preliminary data.</text>
</comment>
<name>A0A7J6VSH5_THATH</name>
<evidence type="ECO:0000256" key="1">
    <source>
        <dbReference type="SAM" id="SignalP"/>
    </source>
</evidence>
<proteinExistence type="predicted"/>
<dbReference type="EMBL" id="JABWDY010027263">
    <property type="protein sequence ID" value="KAF5188039.1"/>
    <property type="molecule type" value="Genomic_DNA"/>
</dbReference>
<gene>
    <name evidence="2" type="ORF">FRX31_022374</name>
</gene>
<keyword evidence="1" id="KW-0732">Signal</keyword>
<dbReference type="Proteomes" id="UP000554482">
    <property type="component" value="Unassembled WGS sequence"/>
</dbReference>
<evidence type="ECO:0000313" key="3">
    <source>
        <dbReference type="Proteomes" id="UP000554482"/>
    </source>
</evidence>
<evidence type="ECO:0008006" key="4">
    <source>
        <dbReference type="Google" id="ProtNLM"/>
    </source>
</evidence>
<sequence length="77" mass="8694">MQTCNCRHVAVQWFHLAVVAAHALHCEDYHDTFLKYTQTSVLTDLRLPTAVTRAWKSLTEQCIGGSAFHPDVYTNSS</sequence>
<accession>A0A7J6VSH5</accession>
<evidence type="ECO:0000313" key="2">
    <source>
        <dbReference type="EMBL" id="KAF5188039.1"/>
    </source>
</evidence>
<organism evidence="2 3">
    <name type="scientific">Thalictrum thalictroides</name>
    <name type="common">Rue-anemone</name>
    <name type="synonym">Anemone thalictroides</name>
    <dbReference type="NCBI Taxonomy" id="46969"/>
    <lineage>
        <taxon>Eukaryota</taxon>
        <taxon>Viridiplantae</taxon>
        <taxon>Streptophyta</taxon>
        <taxon>Embryophyta</taxon>
        <taxon>Tracheophyta</taxon>
        <taxon>Spermatophyta</taxon>
        <taxon>Magnoliopsida</taxon>
        <taxon>Ranunculales</taxon>
        <taxon>Ranunculaceae</taxon>
        <taxon>Thalictroideae</taxon>
        <taxon>Thalictrum</taxon>
    </lineage>
</organism>
<feature type="signal peptide" evidence="1">
    <location>
        <begin position="1"/>
        <end position="23"/>
    </location>
</feature>
<feature type="chain" id="PRO_5029859367" description="Secreted protein" evidence="1">
    <location>
        <begin position="24"/>
        <end position="77"/>
    </location>
</feature>
<reference evidence="2 3" key="1">
    <citation type="submission" date="2020-06" db="EMBL/GenBank/DDBJ databases">
        <title>Transcriptomic and genomic resources for Thalictrum thalictroides and T. hernandezii: Facilitating candidate gene discovery in an emerging model plant lineage.</title>
        <authorList>
            <person name="Arias T."/>
            <person name="Riano-Pachon D.M."/>
            <person name="Di Stilio V.S."/>
        </authorList>
    </citation>
    <scope>NUCLEOTIDE SEQUENCE [LARGE SCALE GENOMIC DNA]</scope>
    <source>
        <strain evidence="3">cv. WT478/WT964</strain>
        <tissue evidence="2">Leaves</tissue>
    </source>
</reference>